<keyword evidence="6" id="KW-0175">Coiled coil</keyword>
<dbReference type="GeneID" id="106815244"/>
<feature type="transmembrane region" description="Helical" evidence="8">
    <location>
        <begin position="570"/>
        <end position="589"/>
    </location>
</feature>
<protein>
    <submittedName>
        <fullName evidence="10">LMBR1 domain-containing protein 2-like</fullName>
    </submittedName>
</protein>
<evidence type="ECO:0000256" key="8">
    <source>
        <dbReference type="SAM" id="Phobius"/>
    </source>
</evidence>
<accession>A0ABM1ESJ3</accession>
<dbReference type="Pfam" id="PF04791">
    <property type="entry name" value="LMBR1"/>
    <property type="match status" value="1"/>
</dbReference>
<feature type="transmembrane region" description="Helical" evidence="8">
    <location>
        <begin position="468"/>
        <end position="493"/>
    </location>
</feature>
<keyword evidence="5 8" id="KW-0472">Membrane</keyword>
<dbReference type="InterPro" id="IPR006876">
    <property type="entry name" value="LMBR1-like_membr_prot"/>
</dbReference>
<evidence type="ECO:0000256" key="2">
    <source>
        <dbReference type="ARBA" id="ARBA00010487"/>
    </source>
</evidence>
<evidence type="ECO:0000256" key="5">
    <source>
        <dbReference type="ARBA" id="ARBA00023136"/>
    </source>
</evidence>
<dbReference type="PANTHER" id="PTHR21355">
    <property type="entry name" value="G-PROTEIN COUPLED RECEPTOR-ASSOCIATED PROTEIN LMBRD2"/>
    <property type="match status" value="1"/>
</dbReference>
<feature type="transmembrane region" description="Helical" evidence="8">
    <location>
        <begin position="6"/>
        <end position="25"/>
    </location>
</feature>
<name>A0ABM1ESJ3_PRICU</name>
<feature type="compositionally biased region" description="Basic and acidic residues" evidence="7">
    <location>
        <begin position="629"/>
        <end position="642"/>
    </location>
</feature>
<comment type="similarity">
    <text evidence="2">Belongs to the LIMR family.</text>
</comment>
<evidence type="ECO:0000256" key="6">
    <source>
        <dbReference type="SAM" id="Coils"/>
    </source>
</evidence>
<feature type="region of interest" description="Disordered" evidence="7">
    <location>
        <begin position="621"/>
        <end position="667"/>
    </location>
</feature>
<feature type="coiled-coil region" evidence="6">
    <location>
        <begin position="255"/>
        <end position="282"/>
    </location>
</feature>
<keyword evidence="3 8" id="KW-0812">Transmembrane</keyword>
<feature type="transmembrane region" description="Helical" evidence="8">
    <location>
        <begin position="32"/>
        <end position="52"/>
    </location>
</feature>
<feature type="transmembrane region" description="Helical" evidence="8">
    <location>
        <begin position="138"/>
        <end position="157"/>
    </location>
</feature>
<feature type="compositionally biased region" description="Polar residues" evidence="7">
    <location>
        <begin position="644"/>
        <end position="655"/>
    </location>
</feature>
<proteinExistence type="inferred from homology"/>
<dbReference type="InterPro" id="IPR051584">
    <property type="entry name" value="GPCR-associated_LMBR1"/>
</dbReference>
<dbReference type="RefSeq" id="XP_014675164.1">
    <property type="nucleotide sequence ID" value="XM_014819678.1"/>
</dbReference>
<feature type="transmembrane region" description="Helical" evidence="8">
    <location>
        <begin position="514"/>
        <end position="538"/>
    </location>
</feature>
<dbReference type="Proteomes" id="UP000695022">
    <property type="component" value="Unplaced"/>
</dbReference>
<feature type="transmembrane region" description="Helical" evidence="8">
    <location>
        <begin position="216"/>
        <end position="234"/>
    </location>
</feature>
<feature type="region of interest" description="Disordered" evidence="7">
    <location>
        <begin position="703"/>
        <end position="749"/>
    </location>
</feature>
<feature type="transmembrane region" description="Helical" evidence="8">
    <location>
        <begin position="177"/>
        <end position="196"/>
    </location>
</feature>
<feature type="compositionally biased region" description="Polar residues" evidence="7">
    <location>
        <begin position="711"/>
        <end position="739"/>
    </location>
</feature>
<evidence type="ECO:0000313" key="9">
    <source>
        <dbReference type="Proteomes" id="UP000695022"/>
    </source>
</evidence>
<evidence type="ECO:0000256" key="7">
    <source>
        <dbReference type="SAM" id="MobiDB-lite"/>
    </source>
</evidence>
<keyword evidence="4 8" id="KW-1133">Transmembrane helix</keyword>
<evidence type="ECO:0000256" key="4">
    <source>
        <dbReference type="ARBA" id="ARBA00022989"/>
    </source>
</evidence>
<dbReference type="PANTHER" id="PTHR21355:SF0">
    <property type="entry name" value="G-PROTEIN COUPLED RECEPTOR-ASSOCIATED PROTEIN LMBRD2"/>
    <property type="match status" value="1"/>
</dbReference>
<evidence type="ECO:0000313" key="10">
    <source>
        <dbReference type="RefSeq" id="XP_014675164.1"/>
    </source>
</evidence>
<reference evidence="10" key="1">
    <citation type="submission" date="2025-08" db="UniProtKB">
        <authorList>
            <consortium name="RefSeq"/>
        </authorList>
    </citation>
    <scope>IDENTIFICATION</scope>
</reference>
<gene>
    <name evidence="10" type="primary">LOC106815244</name>
</gene>
<comment type="subcellular location">
    <subcellularLocation>
        <location evidence="1">Membrane</location>
        <topology evidence="1">Multi-pass membrane protein</topology>
    </subcellularLocation>
</comment>
<evidence type="ECO:0000256" key="3">
    <source>
        <dbReference type="ARBA" id="ARBA00022692"/>
    </source>
</evidence>
<feature type="transmembrane region" description="Helical" evidence="8">
    <location>
        <begin position="424"/>
        <end position="448"/>
    </location>
</feature>
<evidence type="ECO:0000256" key="1">
    <source>
        <dbReference type="ARBA" id="ARBA00004141"/>
    </source>
</evidence>
<organism evidence="9 10">
    <name type="scientific">Priapulus caudatus</name>
    <name type="common">Priapulid worm</name>
    <dbReference type="NCBI Taxonomy" id="37621"/>
    <lineage>
        <taxon>Eukaryota</taxon>
        <taxon>Metazoa</taxon>
        <taxon>Ecdysozoa</taxon>
        <taxon>Scalidophora</taxon>
        <taxon>Priapulida</taxon>
        <taxon>Priapulimorpha</taxon>
        <taxon>Priapulimorphida</taxon>
        <taxon>Priapulidae</taxon>
        <taxon>Priapulus</taxon>
    </lineage>
</organism>
<keyword evidence="9" id="KW-1185">Reference proteome</keyword>
<sequence>MSVGPLAVEIFCVFCLAVYLLHKYADWKRQHFLVTLAALVAWYFSFIIIFILPLDISSTFYKQCLKDNAPTVAPSFTTSSTVIPVINFTQNASEEFDTVSPSTAHTATVVVRNVKVEEPCLEPWSHVPDHMLPDLWHVVYWTSMVLTWLIIPMMMSYSAAGDFTVPGKLKTALIENAIWYGSYLFVFGVLLIYVAVKPELTLDKTGLKVILVTASNTWGLFLVVLMLGFGLVEVPRTLWYNSKRGFMLSRTQFKLAKLSVEKSEAEEALEDVLEDVKRAAESIRDHHPLRPYIDTILTKCPEWWDGIGIIGSATKVCPENMRRSVQKVENAPNDGTIRPIETPTEKSLARLNKKVITAVRNHHRTQVQWSILVDQAIGLEDMEKNEGNSEHMFKHTFMPERNAFMRAVYTPSIEWYWKCLVKPWVLRVLAVALALFSAVVVWSEVTFFNKDPVLSLFAQFIHLAARHYNYFQIEVISCLTIAFLSTCTYYTVFKVRVLNYYYLAPFHQTDEYSLLFSGMFLCRLTPPLCLNFLGLIHLDSHVTKDHELVETSYTQIMGHMDVISIVSDGFNIYFPMAIVLLCAATYFHLGSRCLHFLGFDQFIGDDDITQEIVDEGRELVKREKRKRQRAEDSASRRREWQDRFGQTRSDSQRSGNRLADSAIPPGTVAVGITPSSSSENDHTQLLKDVAPIDYTGQNAEIYDDFNRPRPSASTSSVNADPLSASYQTHRGQTTPTSSGRPVRGIFDDI</sequence>